<dbReference type="CDD" id="cd00038">
    <property type="entry name" value="CAP_ED"/>
    <property type="match status" value="1"/>
</dbReference>
<gene>
    <name evidence="3" type="ORF">XD73_0121</name>
</gene>
<comment type="caution">
    <text evidence="3">The sequence shown here is derived from an EMBL/GenBank/DDBJ whole genome shotgun (WGS) entry which is preliminary data.</text>
</comment>
<dbReference type="SUPFAM" id="SSF51206">
    <property type="entry name" value="cAMP-binding domain-like"/>
    <property type="match status" value="1"/>
</dbReference>
<dbReference type="SMART" id="SM00100">
    <property type="entry name" value="cNMP"/>
    <property type="match status" value="1"/>
</dbReference>
<protein>
    <submittedName>
        <fullName evidence="3">Putative membrane protein</fullName>
    </submittedName>
</protein>
<feature type="transmembrane region" description="Helical" evidence="1">
    <location>
        <begin position="206"/>
        <end position="225"/>
    </location>
</feature>
<feature type="transmembrane region" description="Helical" evidence="1">
    <location>
        <begin position="388"/>
        <end position="404"/>
    </location>
</feature>
<dbReference type="AlphaFoldDB" id="A0A117LH87"/>
<keyword evidence="1" id="KW-0472">Membrane</keyword>
<dbReference type="InterPro" id="IPR000595">
    <property type="entry name" value="cNMP-bd_dom"/>
</dbReference>
<dbReference type="InterPro" id="IPR018490">
    <property type="entry name" value="cNMP-bd_dom_sf"/>
</dbReference>
<dbReference type="InterPro" id="IPR014710">
    <property type="entry name" value="RmlC-like_jellyroll"/>
</dbReference>
<keyword evidence="1" id="KW-1133">Transmembrane helix</keyword>
<reference evidence="3 4" key="1">
    <citation type="journal article" date="2015" name="MBio">
        <title>Genome-Resolved Metagenomic Analysis Reveals Roles for Candidate Phyla and Other Microbial Community Members in Biogeochemical Transformations in Oil Reservoirs.</title>
        <authorList>
            <person name="Hu P."/>
            <person name="Tom L."/>
            <person name="Singh A."/>
            <person name="Thomas B.C."/>
            <person name="Baker B.J."/>
            <person name="Piceno Y.M."/>
            <person name="Andersen G.L."/>
            <person name="Banfield J.F."/>
        </authorList>
    </citation>
    <scope>NUCLEOTIDE SEQUENCE [LARGE SCALE GENOMIC DNA]</scope>
    <source>
        <strain evidence="3">46_16</strain>
    </source>
</reference>
<name>A0A117LH87_9CHLR</name>
<dbReference type="EMBL" id="LGFU01000002">
    <property type="protein sequence ID" value="KUK47052.1"/>
    <property type="molecule type" value="Genomic_DNA"/>
</dbReference>
<evidence type="ECO:0000256" key="1">
    <source>
        <dbReference type="SAM" id="Phobius"/>
    </source>
</evidence>
<feature type="transmembrane region" description="Helical" evidence="1">
    <location>
        <begin position="419"/>
        <end position="437"/>
    </location>
</feature>
<dbReference type="Gene3D" id="2.60.120.10">
    <property type="entry name" value="Jelly Rolls"/>
    <property type="match status" value="1"/>
</dbReference>
<keyword evidence="1" id="KW-0812">Transmembrane</keyword>
<evidence type="ECO:0000313" key="3">
    <source>
        <dbReference type="EMBL" id="KUK47052.1"/>
    </source>
</evidence>
<feature type="transmembrane region" description="Helical" evidence="1">
    <location>
        <begin position="177"/>
        <end position="194"/>
    </location>
</feature>
<dbReference type="PANTHER" id="PTHR37938:SF1">
    <property type="entry name" value="BLL0215 PROTEIN"/>
    <property type="match status" value="1"/>
</dbReference>
<dbReference type="Proteomes" id="UP000064249">
    <property type="component" value="Unassembled WGS sequence"/>
</dbReference>
<accession>A0A117LH87</accession>
<dbReference type="Pfam" id="PF00027">
    <property type="entry name" value="cNMP_binding"/>
    <property type="match status" value="1"/>
</dbReference>
<evidence type="ECO:0000259" key="2">
    <source>
        <dbReference type="PROSITE" id="PS50042"/>
    </source>
</evidence>
<sequence>MKYWIYLNRMQVSKEKLFNQLKNSVFFKNVPDNFIQWVADRSQVLQFEQDQLVYERDAAAEKMYILISGEIVLYIEDENEEYLINGCQVGDGFGFEVLAKETLRLTYARANKKSILLAIPQKILIRIAEEFPSFQIQFELALQSLNFLMKKPMGWLQDDEVVHYINREHPLILALRVLRPLLVAFALLVLTIVLSNAEVLTGNAALWAGSIIGLLCIGWGVWNAFDWMNDFYVVTNRRVVFLEKIALVQDSRKETPLNAILSIAKHTSFSGRLYHFGDVVMRTFTGLITFRNVAYVEAVIAIVEEQWLNLKYKMVEEDADPEEVLRKQLLNETIPDDTMQQKNIDSLKEETISREYHADFLSGLLRLRLVEGDTITYRTHWFVFIRKTILPFLGLLMSLIFYLAPQQGWFGLATEGTNTYRTIMAVIGVAMAIWWYYRTADWRNDYFMITPEQIVDVFRKPFGMEERRAAPIRNIQTIEYKKQNAFGLLFNFGTVFIRIGDVEFTFDYVPNPSYVQQEIFSRFQSLKDREQKENAYLNSERLANWMEAYHRVYHDDEPSDGEEEEAQD</sequence>
<dbReference type="PROSITE" id="PS50042">
    <property type="entry name" value="CNMP_BINDING_3"/>
    <property type="match status" value="1"/>
</dbReference>
<dbReference type="PANTHER" id="PTHR37938">
    <property type="entry name" value="BLL0215 PROTEIN"/>
    <property type="match status" value="1"/>
</dbReference>
<organism evidence="3 4">
    <name type="scientific">Anaerolinea thermophila</name>
    <dbReference type="NCBI Taxonomy" id="167964"/>
    <lineage>
        <taxon>Bacteria</taxon>
        <taxon>Bacillati</taxon>
        <taxon>Chloroflexota</taxon>
        <taxon>Anaerolineae</taxon>
        <taxon>Anaerolineales</taxon>
        <taxon>Anaerolineaceae</taxon>
        <taxon>Anaerolinea</taxon>
    </lineage>
</organism>
<evidence type="ECO:0000313" key="4">
    <source>
        <dbReference type="Proteomes" id="UP000064249"/>
    </source>
</evidence>
<feature type="domain" description="Cyclic nucleotide-binding" evidence="2">
    <location>
        <begin position="26"/>
        <end position="127"/>
    </location>
</feature>
<proteinExistence type="predicted"/>